<comment type="caution">
    <text evidence="2">The sequence shown here is derived from an EMBL/GenBank/DDBJ whole genome shotgun (WGS) entry which is preliminary data.</text>
</comment>
<organism evidence="2 3">
    <name type="scientific">Symbiodinium microadriaticum</name>
    <name type="common">Dinoflagellate</name>
    <name type="synonym">Zooxanthella microadriatica</name>
    <dbReference type="NCBI Taxonomy" id="2951"/>
    <lineage>
        <taxon>Eukaryota</taxon>
        <taxon>Sar</taxon>
        <taxon>Alveolata</taxon>
        <taxon>Dinophyceae</taxon>
        <taxon>Suessiales</taxon>
        <taxon>Symbiodiniaceae</taxon>
        <taxon>Symbiodinium</taxon>
    </lineage>
</organism>
<feature type="compositionally biased region" description="Basic and acidic residues" evidence="1">
    <location>
        <begin position="138"/>
        <end position="152"/>
    </location>
</feature>
<feature type="compositionally biased region" description="Acidic residues" evidence="1">
    <location>
        <begin position="107"/>
        <end position="125"/>
    </location>
</feature>
<accession>A0A1Q9CVS2</accession>
<feature type="compositionally biased region" description="Basic and acidic residues" evidence="1">
    <location>
        <begin position="56"/>
        <end position="68"/>
    </location>
</feature>
<gene>
    <name evidence="2" type="ORF">AK812_SmicGene31850</name>
</gene>
<keyword evidence="3" id="KW-1185">Reference proteome</keyword>
<evidence type="ECO:0000313" key="3">
    <source>
        <dbReference type="Proteomes" id="UP000186817"/>
    </source>
</evidence>
<feature type="region of interest" description="Disordered" evidence="1">
    <location>
        <begin position="333"/>
        <end position="428"/>
    </location>
</feature>
<proteinExistence type="predicted"/>
<name>A0A1Q9CVS2_SYMMI</name>
<evidence type="ECO:0000256" key="1">
    <source>
        <dbReference type="SAM" id="MobiDB-lite"/>
    </source>
</evidence>
<feature type="compositionally biased region" description="Acidic residues" evidence="1">
    <location>
        <begin position="404"/>
        <end position="417"/>
    </location>
</feature>
<sequence length="652" mass="72080">MPHRQTAWNQDAECRCLSGHEVCSQRCQMLHGHGSLQVEKASYRGRFCSRIGVLSDKEHESNEAEKKMQQRRLGRHGTASVAFLRKTYQQTRLVMTQHALSMPDSDSSSDSDSEPGREEQEEPEESLSSMNPVVPSESVEKSTKPSVKAKEPVKRKDVLWGKVQAMFQGARLAVRHREKVLEKMRETVQATVEQRIAAKRMEEAVKNAMDAEALASLGLDPATVAMLQEILQDAAEYKTLDHMTFAQNLLQAVLGKDAETQDLAYFELQDSLLDASQEGAGDEEREQRLESLMWTILTKVDELKESITRARDNGLEITLPTEGLIRDDFDLQKQRSQEDQPFQEHATAQSTADIPEDRLNAAGLQDETELPQGPRVPQSKEGELLETPVAESVATELGHSESNLEADEELPSQEPLEDLSRHAEPSSELELGFARKARGPVGPHSTESARAIPRRQFREPAARERQAATEKALPVMAKEPAHRHASTVDSFFEAGQQKLDAESLVGRPLASYNRMTMFLSRSPSGPMMVIGQARLPSPAAKNLPRLKGGGKNPFPVMPMYPVSEAAATPARPRSHGTPPSLDFGEGTLQSIRSFSRNKGSGRFDYALAPVPVSQVVRPPLVSSPPAKTRQTPPSAGTLIDWFPLPGTLEEDF</sequence>
<dbReference type="AlphaFoldDB" id="A0A1Q9CVS2"/>
<feature type="region of interest" description="Disordered" evidence="1">
    <location>
        <begin position="98"/>
        <end position="152"/>
    </location>
</feature>
<feature type="region of interest" description="Disordered" evidence="1">
    <location>
        <begin position="56"/>
        <end position="77"/>
    </location>
</feature>
<reference evidence="2 3" key="1">
    <citation type="submission" date="2016-02" db="EMBL/GenBank/DDBJ databases">
        <title>Genome analysis of coral dinoflagellate symbionts highlights evolutionary adaptations to a symbiotic lifestyle.</title>
        <authorList>
            <person name="Aranda M."/>
            <person name="Li Y."/>
            <person name="Liew Y.J."/>
            <person name="Baumgarten S."/>
            <person name="Simakov O."/>
            <person name="Wilson M."/>
            <person name="Piel J."/>
            <person name="Ashoor H."/>
            <person name="Bougouffa S."/>
            <person name="Bajic V.B."/>
            <person name="Ryu T."/>
            <person name="Ravasi T."/>
            <person name="Bayer T."/>
            <person name="Micklem G."/>
            <person name="Kim H."/>
            <person name="Bhak J."/>
            <person name="Lajeunesse T.C."/>
            <person name="Voolstra C.R."/>
        </authorList>
    </citation>
    <scope>NUCLEOTIDE SEQUENCE [LARGE SCALE GENOMIC DNA]</scope>
    <source>
        <strain evidence="2 3">CCMP2467</strain>
    </source>
</reference>
<dbReference type="OrthoDB" id="426120at2759"/>
<feature type="region of interest" description="Disordered" evidence="1">
    <location>
        <begin position="616"/>
        <end position="640"/>
    </location>
</feature>
<dbReference type="EMBL" id="LSRX01000888">
    <property type="protein sequence ID" value="OLP86989.1"/>
    <property type="molecule type" value="Genomic_DNA"/>
</dbReference>
<protein>
    <submittedName>
        <fullName evidence="2">Uncharacterized protein</fullName>
    </submittedName>
</protein>
<dbReference type="Proteomes" id="UP000186817">
    <property type="component" value="Unassembled WGS sequence"/>
</dbReference>
<evidence type="ECO:0000313" key="2">
    <source>
        <dbReference type="EMBL" id="OLP86989.1"/>
    </source>
</evidence>